<dbReference type="InterPro" id="IPR011701">
    <property type="entry name" value="MFS"/>
</dbReference>
<evidence type="ECO:0000256" key="3">
    <source>
        <dbReference type="ARBA" id="ARBA00022692"/>
    </source>
</evidence>
<dbReference type="PANTHER" id="PTHR11662:SF399">
    <property type="entry name" value="FI19708P1-RELATED"/>
    <property type="match status" value="1"/>
</dbReference>
<evidence type="ECO:0000259" key="7">
    <source>
        <dbReference type="PROSITE" id="PS50850"/>
    </source>
</evidence>
<dbReference type="Proteomes" id="UP001579974">
    <property type="component" value="Unassembled WGS sequence"/>
</dbReference>
<keyword evidence="3 6" id="KW-0812">Transmembrane</keyword>
<comment type="caution">
    <text evidence="8">The sequence shown here is derived from an EMBL/GenBank/DDBJ whole genome shotgun (WGS) entry which is preliminary data.</text>
</comment>
<dbReference type="InterPro" id="IPR050382">
    <property type="entry name" value="MFS_Na/Anion_cotransporter"/>
</dbReference>
<accession>A0ABV5AF72</accession>
<dbReference type="SUPFAM" id="SSF103473">
    <property type="entry name" value="MFS general substrate transporter"/>
    <property type="match status" value="1"/>
</dbReference>
<dbReference type="RefSeq" id="WP_275474515.1">
    <property type="nucleotide sequence ID" value="NZ_CP162940.1"/>
</dbReference>
<feature type="domain" description="Major facilitator superfamily (MFS) profile" evidence="7">
    <location>
        <begin position="17"/>
        <end position="421"/>
    </location>
</feature>
<dbReference type="EMBL" id="JBDXSU010000007">
    <property type="protein sequence ID" value="MFB5190711.1"/>
    <property type="molecule type" value="Genomic_DNA"/>
</dbReference>
<evidence type="ECO:0000313" key="9">
    <source>
        <dbReference type="Proteomes" id="UP001579974"/>
    </source>
</evidence>
<feature type="transmembrane region" description="Helical" evidence="6">
    <location>
        <begin position="308"/>
        <end position="327"/>
    </location>
</feature>
<proteinExistence type="predicted"/>
<feature type="transmembrane region" description="Helical" evidence="6">
    <location>
        <begin position="365"/>
        <end position="389"/>
    </location>
</feature>
<evidence type="ECO:0000256" key="2">
    <source>
        <dbReference type="ARBA" id="ARBA00022448"/>
    </source>
</evidence>
<evidence type="ECO:0000256" key="6">
    <source>
        <dbReference type="SAM" id="Phobius"/>
    </source>
</evidence>
<feature type="transmembrane region" description="Helical" evidence="6">
    <location>
        <begin position="171"/>
        <end position="191"/>
    </location>
</feature>
<protein>
    <submittedName>
        <fullName evidence="8">MFS transporter</fullName>
    </submittedName>
</protein>
<organism evidence="8 9">
    <name type="scientific">Alicyclobacillus fastidiosus</name>
    <dbReference type="NCBI Taxonomy" id="392011"/>
    <lineage>
        <taxon>Bacteria</taxon>
        <taxon>Bacillati</taxon>
        <taxon>Bacillota</taxon>
        <taxon>Bacilli</taxon>
        <taxon>Bacillales</taxon>
        <taxon>Alicyclobacillaceae</taxon>
        <taxon>Alicyclobacillus</taxon>
    </lineage>
</organism>
<evidence type="ECO:0000256" key="4">
    <source>
        <dbReference type="ARBA" id="ARBA00022989"/>
    </source>
</evidence>
<keyword evidence="5 6" id="KW-0472">Membrane</keyword>
<feature type="transmembrane region" description="Helical" evidence="6">
    <location>
        <begin position="333"/>
        <end position="353"/>
    </location>
</feature>
<dbReference type="PANTHER" id="PTHR11662">
    <property type="entry name" value="SOLUTE CARRIER FAMILY 17"/>
    <property type="match status" value="1"/>
</dbReference>
<keyword evidence="2" id="KW-0813">Transport</keyword>
<evidence type="ECO:0000313" key="8">
    <source>
        <dbReference type="EMBL" id="MFB5190711.1"/>
    </source>
</evidence>
<evidence type="ECO:0000256" key="5">
    <source>
        <dbReference type="ARBA" id="ARBA00023136"/>
    </source>
</evidence>
<feature type="transmembrane region" description="Helical" evidence="6">
    <location>
        <begin position="82"/>
        <end position="101"/>
    </location>
</feature>
<feature type="transmembrane region" description="Helical" evidence="6">
    <location>
        <begin position="234"/>
        <end position="255"/>
    </location>
</feature>
<feature type="transmembrane region" description="Helical" evidence="6">
    <location>
        <begin position="141"/>
        <end position="165"/>
    </location>
</feature>
<feature type="transmembrane region" description="Helical" evidence="6">
    <location>
        <begin position="395"/>
        <end position="415"/>
    </location>
</feature>
<feature type="transmembrane region" description="Helical" evidence="6">
    <location>
        <begin position="12"/>
        <end position="30"/>
    </location>
</feature>
<comment type="subcellular location">
    <subcellularLocation>
        <location evidence="1">Cell membrane</location>
        <topology evidence="1">Multi-pass membrane protein</topology>
    </subcellularLocation>
</comment>
<dbReference type="InterPro" id="IPR020846">
    <property type="entry name" value="MFS_dom"/>
</dbReference>
<dbReference type="InterPro" id="IPR036259">
    <property type="entry name" value="MFS_trans_sf"/>
</dbReference>
<dbReference type="Pfam" id="PF07690">
    <property type="entry name" value="MFS_1"/>
    <property type="match status" value="1"/>
</dbReference>
<sequence length="439" mass="47611">MSAVGIGEKRTNVRWKISILMWAVIAINFVDRTNLSAAAPVLQKQFHISPAEMGVVMSSFFWSYVVFMIPSGWLADKIGQRISLAISCLWWSLATAATALVRSAGSLISIRLIMGIGESGAYPANAGITSKWFPLKERARVAGIFDSGNKVGAALAMPLVVWLLTRFGWKVPFVVSGVLGIIWVAIWWVYYRDPEKHRYANQAELTHIRTGQPEYQLGAHNRVKWYHIIGHRTIISMCIAFFMLNYTSYFFITWFPSYLVQARGMSLMQMGGVAMIPPAAGILGDWFGGWFSDHLLGRGVSLTVARKVNLVGGMLIATSVGFAGFTHSAVWCVVLLAICTFGLQCAGCIVWALPSHVAPPNSASMVAGLQGAVSNTAGIVGPIITGIIVQLTHSFVSALVVSGLCCLLGAALYLFGLGNIEPVSLAKHFNANQPTDIQL</sequence>
<dbReference type="PROSITE" id="PS50850">
    <property type="entry name" value="MFS"/>
    <property type="match status" value="1"/>
</dbReference>
<keyword evidence="9" id="KW-1185">Reference proteome</keyword>
<dbReference type="Gene3D" id="1.20.1250.20">
    <property type="entry name" value="MFS general substrate transporter like domains"/>
    <property type="match status" value="2"/>
</dbReference>
<dbReference type="CDD" id="cd17319">
    <property type="entry name" value="MFS_ExuT_GudP_like"/>
    <property type="match status" value="1"/>
</dbReference>
<feature type="transmembrane region" description="Helical" evidence="6">
    <location>
        <begin position="51"/>
        <end position="70"/>
    </location>
</feature>
<gene>
    <name evidence="8" type="ORF">KKP3000_004196</name>
</gene>
<name>A0ABV5AF72_9BACL</name>
<evidence type="ECO:0000256" key="1">
    <source>
        <dbReference type="ARBA" id="ARBA00004651"/>
    </source>
</evidence>
<reference evidence="8 9" key="1">
    <citation type="journal article" date="2024" name="Int. J. Mol. Sci.">
        <title>Exploration of Alicyclobacillus spp. Genome in Search of Antibiotic Resistance.</title>
        <authorList>
            <person name="Bucka-Kolendo J."/>
            <person name="Kiousi D.E."/>
            <person name="Dekowska A."/>
            <person name="Mikolajczuk-Szczyrba A."/>
            <person name="Karadedos D.M."/>
            <person name="Michael P."/>
            <person name="Galanis A."/>
            <person name="Sokolowska B."/>
        </authorList>
    </citation>
    <scope>NUCLEOTIDE SEQUENCE [LARGE SCALE GENOMIC DNA]</scope>
    <source>
        <strain evidence="8 9">KKP 3000</strain>
    </source>
</reference>
<feature type="transmembrane region" description="Helical" evidence="6">
    <location>
        <begin position="267"/>
        <end position="287"/>
    </location>
</feature>
<keyword evidence="4 6" id="KW-1133">Transmembrane helix</keyword>